<dbReference type="CTD" id="31251492"/>
<accession>A0A1S0ULE1</accession>
<name>A0A1S0ULE1_LOALO</name>
<evidence type="ECO:0000313" key="2">
    <source>
        <dbReference type="EMBL" id="EJD76168.1"/>
    </source>
</evidence>
<dbReference type="GeneID" id="31251492"/>
<reference evidence="2" key="1">
    <citation type="submission" date="2012-04" db="EMBL/GenBank/DDBJ databases">
        <title>The Genome Sequence of Loa loa.</title>
        <authorList>
            <consortium name="The Broad Institute Genome Sequencing Platform"/>
            <consortium name="Broad Institute Genome Sequencing Center for Infectious Disease"/>
            <person name="Nutman T.B."/>
            <person name="Fink D.L."/>
            <person name="Russ C."/>
            <person name="Young S."/>
            <person name="Zeng Q."/>
            <person name="Gargeya S."/>
            <person name="Alvarado L."/>
            <person name="Berlin A."/>
            <person name="Chapman S.B."/>
            <person name="Chen Z."/>
            <person name="Freedman E."/>
            <person name="Gellesch M."/>
            <person name="Goldberg J."/>
            <person name="Griggs A."/>
            <person name="Gujja S."/>
            <person name="Heilman E.R."/>
            <person name="Heiman D."/>
            <person name="Howarth C."/>
            <person name="Mehta T."/>
            <person name="Neiman D."/>
            <person name="Pearson M."/>
            <person name="Roberts A."/>
            <person name="Saif S."/>
            <person name="Shea T."/>
            <person name="Shenoy N."/>
            <person name="Sisk P."/>
            <person name="Stolte C."/>
            <person name="Sykes S."/>
            <person name="White J."/>
            <person name="Yandava C."/>
            <person name="Haas B."/>
            <person name="Henn M.R."/>
            <person name="Nusbaum C."/>
            <person name="Birren B."/>
        </authorList>
    </citation>
    <scope>NUCLEOTIDE SEQUENCE [LARGE SCALE GENOMIC DNA]</scope>
</reference>
<keyword evidence="1" id="KW-0812">Transmembrane</keyword>
<gene>
    <name evidence="2" type="ORF">LOAG_16835</name>
</gene>
<organism evidence="2">
    <name type="scientific">Loa loa</name>
    <name type="common">Eye worm</name>
    <name type="synonym">Filaria loa</name>
    <dbReference type="NCBI Taxonomy" id="7209"/>
    <lineage>
        <taxon>Eukaryota</taxon>
        <taxon>Metazoa</taxon>
        <taxon>Ecdysozoa</taxon>
        <taxon>Nematoda</taxon>
        <taxon>Chromadorea</taxon>
        <taxon>Rhabditida</taxon>
        <taxon>Spirurina</taxon>
        <taxon>Spiruromorpha</taxon>
        <taxon>Filarioidea</taxon>
        <taxon>Onchocercidae</taxon>
        <taxon>Loa</taxon>
    </lineage>
</organism>
<dbReference type="InParanoid" id="A0A1S0ULE1"/>
<sequence>MLRPKLRIANVDLPEQCITVFDLEDENNGEMQSSNLDQLFSPIITSRTCFSTAGLAMLLAVTLATFAFVALALIFALRKRRIILHNDFIK</sequence>
<dbReference type="EMBL" id="JH712087">
    <property type="protein sequence ID" value="EJD76168.1"/>
    <property type="molecule type" value="Genomic_DNA"/>
</dbReference>
<keyword evidence="1" id="KW-1133">Transmembrane helix</keyword>
<proteinExistence type="predicted"/>
<keyword evidence="1" id="KW-0472">Membrane</keyword>
<dbReference type="KEGG" id="loa:LOAG_16835"/>
<dbReference type="AlphaFoldDB" id="A0A1S0ULE1"/>
<feature type="transmembrane region" description="Helical" evidence="1">
    <location>
        <begin position="55"/>
        <end position="77"/>
    </location>
</feature>
<evidence type="ECO:0000256" key="1">
    <source>
        <dbReference type="SAM" id="Phobius"/>
    </source>
</evidence>
<protein>
    <submittedName>
        <fullName evidence="2">Uncharacterized protein</fullName>
    </submittedName>
</protein>
<dbReference type="RefSeq" id="XP_020306981.1">
    <property type="nucleotide sequence ID" value="XM_020449493.1"/>
</dbReference>
<dbReference type="OrthoDB" id="10577173at2759"/>